<dbReference type="Proteomes" id="UP000593892">
    <property type="component" value="Chromosome"/>
</dbReference>
<evidence type="ECO:0000313" key="6">
    <source>
        <dbReference type="EMBL" id="QOY91978.1"/>
    </source>
</evidence>
<keyword evidence="2 3" id="KW-0175">Coiled coil</keyword>
<accession>A0A7S7NY76</accession>
<keyword evidence="7" id="KW-1185">Reference proteome</keyword>
<dbReference type="AlphaFoldDB" id="A0A7S7NY76"/>
<proteinExistence type="predicted"/>
<evidence type="ECO:0000259" key="5">
    <source>
        <dbReference type="Pfam" id="PF25954"/>
    </source>
</evidence>
<sequence length="430" mass="46055">MTVPALGVLIAVTSGAASNWPAWSKPEPAGAAAAALNLPSTSVKRGEVQFTVSARGELQGSNSEMMVAPMTGARELIITFLREPGELVKQGDTVVEFDTTEQEFALAEAEADLAEAEQQVAQAEAETAAKEEETQALLLQAKSDLKVAELEARKNPLLASILARQNTLAVEAARDRLRQLEQDIANRGASSRAAIMIQEAARNKAQVKAQTAKKNIDSMKLTAKSGGYVNVQQNTNGNFMFWGMQLPAFKLGDTARAGMAVAQIPDLNSWEIRAQIAELDRGHLAPGQPAEVVVVAMSQKRFKAHIKSIGGTNGSPWERRFECVFALDDPLPALRPGMSARITVTTDTIKDALWLPSQALFESDGRTFVYVQSGQSFSPKDVKLVQRSESRVVITGLKEGQVVAMASPESMQKKKGEGAGTGALKALKGS</sequence>
<name>A0A7S7NY76_PALFE</name>
<dbReference type="KEGG" id="pfer:IRI77_11540"/>
<evidence type="ECO:0000256" key="1">
    <source>
        <dbReference type="ARBA" id="ARBA00004196"/>
    </source>
</evidence>
<dbReference type="GO" id="GO:0030313">
    <property type="term" value="C:cell envelope"/>
    <property type="evidence" value="ECO:0007669"/>
    <property type="project" value="UniProtKB-SubCell"/>
</dbReference>
<reference evidence="6 7" key="1">
    <citation type="submission" date="2020-10" db="EMBL/GenBank/DDBJ databases">
        <title>Complete genome sequence of Paludibaculum fermentans P105T, a facultatively anaerobic acidobacterium capable of dissimilatory Fe(III) reduction.</title>
        <authorList>
            <person name="Dedysh S.N."/>
            <person name="Beletsky A.V."/>
            <person name="Kulichevskaya I.S."/>
            <person name="Mardanov A.V."/>
            <person name="Ravin N.V."/>
        </authorList>
    </citation>
    <scope>NUCLEOTIDE SEQUENCE [LARGE SCALE GENOMIC DNA]</scope>
    <source>
        <strain evidence="6 7">P105</strain>
    </source>
</reference>
<dbReference type="Pfam" id="PF25954">
    <property type="entry name" value="Beta-barrel_RND_2"/>
    <property type="match status" value="1"/>
</dbReference>
<evidence type="ECO:0000256" key="2">
    <source>
        <dbReference type="ARBA" id="ARBA00023054"/>
    </source>
</evidence>
<dbReference type="EMBL" id="CP063849">
    <property type="protein sequence ID" value="QOY91978.1"/>
    <property type="molecule type" value="Genomic_DNA"/>
</dbReference>
<feature type="coiled-coil region" evidence="3">
    <location>
        <begin position="97"/>
        <end position="190"/>
    </location>
</feature>
<evidence type="ECO:0000256" key="3">
    <source>
        <dbReference type="SAM" id="Coils"/>
    </source>
</evidence>
<evidence type="ECO:0000256" key="4">
    <source>
        <dbReference type="SAM" id="MobiDB-lite"/>
    </source>
</evidence>
<evidence type="ECO:0000313" key="7">
    <source>
        <dbReference type="Proteomes" id="UP000593892"/>
    </source>
</evidence>
<dbReference type="PANTHER" id="PTHR32347">
    <property type="entry name" value="EFFLUX SYSTEM COMPONENT YKNX-RELATED"/>
    <property type="match status" value="1"/>
</dbReference>
<dbReference type="SUPFAM" id="SSF111369">
    <property type="entry name" value="HlyD-like secretion proteins"/>
    <property type="match status" value="1"/>
</dbReference>
<dbReference type="Gene3D" id="2.40.420.20">
    <property type="match status" value="1"/>
</dbReference>
<gene>
    <name evidence="6" type="ORF">IRI77_11540</name>
</gene>
<feature type="region of interest" description="Disordered" evidence="4">
    <location>
        <begin position="407"/>
        <end position="430"/>
    </location>
</feature>
<comment type="subcellular location">
    <subcellularLocation>
        <location evidence="1">Cell envelope</location>
    </subcellularLocation>
</comment>
<feature type="domain" description="CusB-like beta-barrel" evidence="5">
    <location>
        <begin position="272"/>
        <end position="346"/>
    </location>
</feature>
<dbReference type="Gene3D" id="2.40.30.170">
    <property type="match status" value="1"/>
</dbReference>
<dbReference type="InterPro" id="IPR050465">
    <property type="entry name" value="UPF0194_transport"/>
</dbReference>
<protein>
    <submittedName>
        <fullName evidence="6">HlyD family efflux transporter periplasmic adaptor subunit</fullName>
    </submittedName>
</protein>
<organism evidence="6 7">
    <name type="scientific">Paludibaculum fermentans</name>
    <dbReference type="NCBI Taxonomy" id="1473598"/>
    <lineage>
        <taxon>Bacteria</taxon>
        <taxon>Pseudomonadati</taxon>
        <taxon>Acidobacteriota</taxon>
        <taxon>Terriglobia</taxon>
        <taxon>Bryobacterales</taxon>
        <taxon>Bryobacteraceae</taxon>
        <taxon>Paludibaculum</taxon>
    </lineage>
</organism>
<dbReference type="InterPro" id="IPR058792">
    <property type="entry name" value="Beta-barrel_RND_2"/>
</dbReference>
<dbReference type="PANTHER" id="PTHR32347:SF23">
    <property type="entry name" value="BLL5650 PROTEIN"/>
    <property type="match status" value="1"/>
</dbReference>